<dbReference type="Proteomes" id="UP001196565">
    <property type="component" value="Unassembled WGS sequence"/>
</dbReference>
<name>A0ABS7A9P4_9PROT</name>
<protein>
    <submittedName>
        <fullName evidence="2">Tellurite resistance TerB family protein</fullName>
    </submittedName>
</protein>
<feature type="region of interest" description="Disordered" evidence="1">
    <location>
        <begin position="46"/>
        <end position="145"/>
    </location>
</feature>
<dbReference type="Pfam" id="PF04391">
    <property type="entry name" value="DUF533"/>
    <property type="match status" value="1"/>
</dbReference>
<evidence type="ECO:0000313" key="2">
    <source>
        <dbReference type="EMBL" id="MBW6399031.1"/>
    </source>
</evidence>
<dbReference type="RefSeq" id="WP_219763616.1">
    <property type="nucleotide sequence ID" value="NZ_JAHYBZ010000004.1"/>
</dbReference>
<feature type="region of interest" description="Disordered" evidence="1">
    <location>
        <begin position="13"/>
        <end position="32"/>
    </location>
</feature>
<evidence type="ECO:0000256" key="1">
    <source>
        <dbReference type="SAM" id="MobiDB-lite"/>
    </source>
</evidence>
<dbReference type="Gene3D" id="1.10.3680.10">
    <property type="entry name" value="TerB-like"/>
    <property type="match status" value="1"/>
</dbReference>
<dbReference type="SUPFAM" id="SSF158682">
    <property type="entry name" value="TerB-like"/>
    <property type="match status" value="1"/>
</dbReference>
<comment type="caution">
    <text evidence="2">The sequence shown here is derived from an EMBL/GenBank/DDBJ whole genome shotgun (WGS) entry which is preliminary data.</text>
</comment>
<gene>
    <name evidence="2" type="ORF">KPL78_14290</name>
</gene>
<keyword evidence="3" id="KW-1185">Reference proteome</keyword>
<proteinExistence type="predicted"/>
<organism evidence="2 3">
    <name type="scientific">Roseomonas alba</name>
    <dbReference type="NCBI Taxonomy" id="2846776"/>
    <lineage>
        <taxon>Bacteria</taxon>
        <taxon>Pseudomonadati</taxon>
        <taxon>Pseudomonadota</taxon>
        <taxon>Alphaproteobacteria</taxon>
        <taxon>Acetobacterales</taxon>
        <taxon>Roseomonadaceae</taxon>
        <taxon>Roseomonas</taxon>
    </lineage>
</organism>
<reference evidence="2 3" key="1">
    <citation type="submission" date="2021-07" db="EMBL/GenBank/DDBJ databases">
        <authorList>
            <person name="So Y."/>
        </authorList>
    </citation>
    <scope>NUCLEOTIDE SEQUENCE [LARGE SCALE GENOMIC DNA]</scope>
    <source>
        <strain evidence="2 3">HJA6</strain>
    </source>
</reference>
<dbReference type="InterPro" id="IPR007486">
    <property type="entry name" value="YebE"/>
</dbReference>
<sequence>MAQFDLGGMLGTVLGGGRPARGTRRRGGQQDLGRALAMLAGVAIEALAKSQQQQPAPPPPAPRRGGKPLPGGWGDAVPAGTPPARKPAPARGSVPPSGGPWGGAPVGKPAPAPRGDPWGSAPAGKPAPSDAWNPVPGVPAPPPVSAEDREGLLMLRAMIAVAKADGQIDSEERARIADQLDAAGLSQAGRDAVLAAFDSNATPEALAREAADPMLAAQLYAAAVAGAASIEGAERAWLDSFARALRLDRAAVEAIERRIRGE</sequence>
<evidence type="ECO:0000313" key="3">
    <source>
        <dbReference type="Proteomes" id="UP001196565"/>
    </source>
</evidence>
<dbReference type="EMBL" id="JAHYBZ010000004">
    <property type="protein sequence ID" value="MBW6399031.1"/>
    <property type="molecule type" value="Genomic_DNA"/>
</dbReference>
<dbReference type="InterPro" id="IPR029024">
    <property type="entry name" value="TerB-like"/>
</dbReference>
<accession>A0ABS7A9P4</accession>